<evidence type="ECO:0000256" key="1">
    <source>
        <dbReference type="SAM" id="MobiDB-lite"/>
    </source>
</evidence>
<sequence length="233" mass="26947">MSSRRRAFPLIPDDEPVIGQSTAMRLYDNDDLITNINGTYYDKDYSDVTPSIQFVPKTSNDSEDSRSNIPTELDQGRTYAEQAREDAKNDLRQKRQFYVNHELQRAKQPSHSAKTGTALSQSSSKREVPSFQKKGSVVKKPAQTITKTKVFQKGKASEHTSEIAAFSKNLHQETYILVDLPKVYNKPENQKDSKPKKNTFDFLKRSQIYNHQERQEKRERQIAQELNLTRFED</sequence>
<feature type="compositionally biased region" description="Polar residues" evidence="1">
    <location>
        <begin position="107"/>
        <end position="123"/>
    </location>
</feature>
<organism evidence="2 3">
    <name type="scientific">Streptococcus pluranimalium</name>
    <dbReference type="NCBI Taxonomy" id="82348"/>
    <lineage>
        <taxon>Bacteria</taxon>
        <taxon>Bacillati</taxon>
        <taxon>Bacillota</taxon>
        <taxon>Bacilli</taxon>
        <taxon>Lactobacillales</taxon>
        <taxon>Streptococcaceae</taxon>
        <taxon>Streptococcus</taxon>
    </lineage>
</organism>
<evidence type="ECO:0000313" key="2">
    <source>
        <dbReference type="EMBL" id="AUW95983.1"/>
    </source>
</evidence>
<dbReference type="KEGG" id="splr:C0J00_01985"/>
<name>A0A2L0D2C7_9STRE</name>
<gene>
    <name evidence="2" type="ORF">C0J00_01985</name>
</gene>
<evidence type="ECO:0008006" key="4">
    <source>
        <dbReference type="Google" id="ProtNLM"/>
    </source>
</evidence>
<dbReference type="EMBL" id="CP025536">
    <property type="protein sequence ID" value="AUW95983.1"/>
    <property type="molecule type" value="Genomic_DNA"/>
</dbReference>
<keyword evidence="3" id="KW-1185">Reference proteome</keyword>
<proteinExistence type="predicted"/>
<reference evidence="2 3" key="1">
    <citation type="submission" date="2017-12" db="EMBL/GenBank/DDBJ databases">
        <authorList>
            <person name="Hurst M.R.H."/>
        </authorList>
    </citation>
    <scope>NUCLEOTIDE SEQUENCE [LARGE SCALE GENOMIC DNA]</scope>
    <source>
        <strain evidence="2 3">TH11417</strain>
    </source>
</reference>
<dbReference type="AlphaFoldDB" id="A0A2L0D2C7"/>
<protein>
    <recommendedName>
        <fullName evidence="4">Cystathionine gamma-synthase</fullName>
    </recommendedName>
</protein>
<feature type="region of interest" description="Disordered" evidence="1">
    <location>
        <begin position="183"/>
        <end position="203"/>
    </location>
</feature>
<accession>A0A2L0D2C7</accession>
<reference evidence="2 3" key="2">
    <citation type="submission" date="2018-02" db="EMBL/GenBank/DDBJ databases">
        <title>Whole genome sequencing analysis of Streptococcus pluranimalium isolated from cattle infected mastitis in China.</title>
        <authorList>
            <person name="Zhang J.-R."/>
            <person name="Hu G.-Z."/>
        </authorList>
    </citation>
    <scope>NUCLEOTIDE SEQUENCE [LARGE SCALE GENOMIC DNA]</scope>
    <source>
        <strain evidence="2 3">TH11417</strain>
    </source>
</reference>
<feature type="compositionally biased region" description="Basic and acidic residues" evidence="1">
    <location>
        <begin position="188"/>
        <end position="203"/>
    </location>
</feature>
<dbReference type="Proteomes" id="UP000238956">
    <property type="component" value="Chromosome"/>
</dbReference>
<feature type="region of interest" description="Disordered" evidence="1">
    <location>
        <begin position="54"/>
        <end position="89"/>
    </location>
</feature>
<feature type="region of interest" description="Disordered" evidence="1">
    <location>
        <begin position="103"/>
        <end position="136"/>
    </location>
</feature>
<dbReference type="OrthoDB" id="2235632at2"/>
<dbReference type="GeneID" id="98392681"/>
<dbReference type="RefSeq" id="WP_104967324.1">
    <property type="nucleotide sequence ID" value="NZ_CP025536.1"/>
</dbReference>
<evidence type="ECO:0000313" key="3">
    <source>
        <dbReference type="Proteomes" id="UP000238956"/>
    </source>
</evidence>